<protein>
    <submittedName>
        <fullName evidence="1">Uncharacterized protein</fullName>
    </submittedName>
</protein>
<reference evidence="1 2" key="1">
    <citation type="submission" date="2014-10" db="EMBL/GenBank/DDBJ databases">
        <authorList>
            <person name="Barber J.R."/>
            <person name="Boucher C.J."/>
            <person name="Butela K.A."/>
            <person name="Escareno D."/>
            <person name="Ferguson C.L."/>
            <person name="Helster A.R."/>
            <person name="Houser L.C."/>
            <person name="Mangery P."/>
            <person name="Pikula S.M."/>
            <person name="Robinson T.S."/>
            <person name="Sokol S.L."/>
            <person name="Sticha J."/>
            <person name="Suresh M.H."/>
            <person name="Anders K.R."/>
            <person name="Braun M.A."/>
            <person name="Delesalle V.A."/>
            <person name="Hughes L.E."/>
            <person name="Ware V.C."/>
            <person name="Bradley K.W."/>
            <person name="Barker L.P."/>
            <person name="Asai D.J."/>
            <person name="Bowman C.A."/>
            <person name="Russell D.A."/>
            <person name="Pope W.H."/>
            <person name="Jacobs-Sera D."/>
            <person name="Hendrix R.W."/>
            <person name="Hatfull G.F."/>
        </authorList>
    </citation>
    <scope>NUCLEOTIDE SEQUENCE [LARGE SCALE GENOMIC DNA]</scope>
</reference>
<dbReference type="Proteomes" id="UP000030728">
    <property type="component" value="Segment"/>
</dbReference>
<organism evidence="1 2">
    <name type="scientific">Mycobacterium phage HamSlice</name>
    <dbReference type="NCBI Taxonomy" id="1567483"/>
    <lineage>
        <taxon>Viruses</taxon>
        <taxon>Duplodnaviria</taxon>
        <taxon>Heunggongvirae</taxon>
        <taxon>Uroviricota</taxon>
        <taxon>Caudoviricetes</taxon>
        <taxon>Backyardiganvirus</taxon>
        <taxon>Backyardiganvirus peaches</taxon>
    </lineage>
</organism>
<evidence type="ECO:0000313" key="1">
    <source>
        <dbReference type="EMBL" id="AIY32241.1"/>
    </source>
</evidence>
<dbReference type="EMBL" id="KP057620">
    <property type="protein sequence ID" value="AIY32241.1"/>
    <property type="molecule type" value="Genomic_DNA"/>
</dbReference>
<proteinExistence type="predicted"/>
<name>A0A0A1EN68_9CAUD</name>
<gene>
    <name evidence="1" type="ORF">PBI_HAMSLICE_76</name>
</gene>
<evidence type="ECO:0000313" key="2">
    <source>
        <dbReference type="Proteomes" id="UP000030728"/>
    </source>
</evidence>
<sequence length="56" mass="6238">MAPDATLEELRLLMSDYDRHGLAVGQEAIDCMVELMTALDEWITKGGFLPADWRAA</sequence>
<accession>A0A0A1EN68</accession>